<dbReference type="Proteomes" id="UP001165378">
    <property type="component" value="Unassembled WGS sequence"/>
</dbReference>
<evidence type="ECO:0000313" key="2">
    <source>
        <dbReference type="EMBL" id="MCF2534045.1"/>
    </source>
</evidence>
<dbReference type="AlphaFoldDB" id="A0AA41U5K5"/>
<feature type="compositionally biased region" description="Polar residues" evidence="1">
    <location>
        <begin position="28"/>
        <end position="41"/>
    </location>
</feature>
<comment type="caution">
    <text evidence="2">The sequence shown here is derived from an EMBL/GenBank/DDBJ whole genome shotgun (WGS) entry which is preliminary data.</text>
</comment>
<protein>
    <submittedName>
        <fullName evidence="2">Uncharacterized protein</fullName>
    </submittedName>
</protein>
<name>A0AA41U5K5_9ACTN</name>
<accession>A0AA41U5K5</accession>
<feature type="non-terminal residue" evidence="2">
    <location>
        <position position="1"/>
    </location>
</feature>
<reference evidence="2" key="1">
    <citation type="submission" date="2022-01" db="EMBL/GenBank/DDBJ databases">
        <title>Genome-Based Taxonomic Classification of the Phylum Actinobacteria.</title>
        <authorList>
            <person name="Gao Y."/>
        </authorList>
    </citation>
    <scope>NUCLEOTIDE SEQUENCE</scope>
    <source>
        <strain evidence="2">KLBMP 8922</strain>
    </source>
</reference>
<gene>
    <name evidence="2" type="ORF">LZ495_43440</name>
</gene>
<proteinExistence type="predicted"/>
<dbReference type="EMBL" id="JAKFHA010000076">
    <property type="protein sequence ID" value="MCF2534045.1"/>
    <property type="molecule type" value="Genomic_DNA"/>
</dbReference>
<feature type="compositionally biased region" description="Polar residues" evidence="1">
    <location>
        <begin position="1"/>
        <end position="11"/>
    </location>
</feature>
<evidence type="ECO:0000256" key="1">
    <source>
        <dbReference type="SAM" id="MobiDB-lite"/>
    </source>
</evidence>
<evidence type="ECO:0000313" key="3">
    <source>
        <dbReference type="Proteomes" id="UP001165378"/>
    </source>
</evidence>
<dbReference type="RefSeq" id="WP_235058834.1">
    <property type="nucleotide sequence ID" value="NZ_JAKFHA010000076.1"/>
</dbReference>
<organism evidence="2 3">
    <name type="scientific">Yinghuangia soli</name>
    <dbReference type="NCBI Taxonomy" id="2908204"/>
    <lineage>
        <taxon>Bacteria</taxon>
        <taxon>Bacillati</taxon>
        <taxon>Actinomycetota</taxon>
        <taxon>Actinomycetes</taxon>
        <taxon>Kitasatosporales</taxon>
        <taxon>Streptomycetaceae</taxon>
        <taxon>Yinghuangia</taxon>
    </lineage>
</organism>
<sequence length="86" mass="9513">RTLTGSATEPPNTGWILKTSNRRPARRSQPSNPANLSGHSTRTTRRYDEDADDELGEAMAWFEPFRASQFVHPFLLGGPALSGRSD</sequence>
<keyword evidence="3" id="KW-1185">Reference proteome</keyword>
<feature type="region of interest" description="Disordered" evidence="1">
    <location>
        <begin position="1"/>
        <end position="49"/>
    </location>
</feature>